<comment type="caution">
    <text evidence="8">The sequence shown here is derived from an EMBL/GenBank/DDBJ whole genome shotgun (WGS) entry which is preliminary data.</text>
</comment>
<dbReference type="AlphaFoldDB" id="A0A1G2LTZ3"/>
<dbReference type="Pfam" id="PF00459">
    <property type="entry name" value="Inositol_P"/>
    <property type="match status" value="1"/>
</dbReference>
<accession>A0A1G2LTZ3</accession>
<organism evidence="8 9">
    <name type="scientific">Candidatus Tagabacteria bacterium RIFCSPLOWO2_01_FULL_39_11</name>
    <dbReference type="NCBI Taxonomy" id="1802295"/>
    <lineage>
        <taxon>Bacteria</taxon>
        <taxon>Candidatus Tagaibacteriota</taxon>
    </lineage>
</organism>
<evidence type="ECO:0000256" key="4">
    <source>
        <dbReference type="ARBA" id="ARBA00022801"/>
    </source>
</evidence>
<dbReference type="InterPro" id="IPR020550">
    <property type="entry name" value="Inositol_monophosphatase_CS"/>
</dbReference>
<dbReference type="FunFam" id="3.30.540.10:FF:000003">
    <property type="entry name" value="Inositol-1-monophosphatase"/>
    <property type="match status" value="1"/>
</dbReference>
<dbReference type="CDD" id="cd01639">
    <property type="entry name" value="IMPase"/>
    <property type="match status" value="1"/>
</dbReference>
<comment type="similarity">
    <text evidence="7">Belongs to the inositol monophosphatase superfamily.</text>
</comment>
<name>A0A1G2LTZ3_9BACT</name>
<comment type="cofactor">
    <cofactor evidence="2 6 7">
        <name>Mg(2+)</name>
        <dbReference type="ChEBI" id="CHEBI:18420"/>
    </cofactor>
</comment>
<dbReference type="Proteomes" id="UP000178302">
    <property type="component" value="Unassembled WGS sequence"/>
</dbReference>
<evidence type="ECO:0000256" key="6">
    <source>
        <dbReference type="PIRSR" id="PIRSR600760-2"/>
    </source>
</evidence>
<dbReference type="PANTHER" id="PTHR20854:SF4">
    <property type="entry name" value="INOSITOL-1-MONOPHOSPHATASE-RELATED"/>
    <property type="match status" value="1"/>
</dbReference>
<proteinExistence type="inferred from homology"/>
<gene>
    <name evidence="8" type="ORF">A2909_02480</name>
</gene>
<dbReference type="GO" id="GO:0007165">
    <property type="term" value="P:signal transduction"/>
    <property type="evidence" value="ECO:0007669"/>
    <property type="project" value="TreeGrafter"/>
</dbReference>
<feature type="non-terminal residue" evidence="8">
    <location>
        <position position="326"/>
    </location>
</feature>
<evidence type="ECO:0000256" key="3">
    <source>
        <dbReference type="ARBA" id="ARBA00022723"/>
    </source>
</evidence>
<feature type="binding site" evidence="6">
    <location>
        <position position="127"/>
    </location>
    <ligand>
        <name>Mg(2+)</name>
        <dbReference type="ChEBI" id="CHEBI:18420"/>
        <label>1</label>
        <note>catalytic</note>
    </ligand>
</feature>
<dbReference type="EC" id="3.1.3.25" evidence="7"/>
<feature type="binding site" evidence="6">
    <location>
        <position position="145"/>
    </location>
    <ligand>
        <name>Mg(2+)</name>
        <dbReference type="ChEBI" id="CHEBI:18420"/>
        <label>1</label>
        <note>catalytic</note>
    </ligand>
</feature>
<dbReference type="InterPro" id="IPR000760">
    <property type="entry name" value="Inositol_monophosphatase-like"/>
</dbReference>
<dbReference type="GO" id="GO:0006020">
    <property type="term" value="P:inositol metabolic process"/>
    <property type="evidence" value="ECO:0007669"/>
    <property type="project" value="TreeGrafter"/>
</dbReference>
<evidence type="ECO:0000313" key="9">
    <source>
        <dbReference type="Proteomes" id="UP000178302"/>
    </source>
</evidence>
<feature type="binding site" evidence="6">
    <location>
        <position position="146"/>
    </location>
    <ligand>
        <name>Mg(2+)</name>
        <dbReference type="ChEBI" id="CHEBI:18420"/>
        <label>1</label>
        <note>catalytic</note>
    </ligand>
</feature>
<evidence type="ECO:0000256" key="1">
    <source>
        <dbReference type="ARBA" id="ARBA00001033"/>
    </source>
</evidence>
<feature type="binding site" evidence="6">
    <location>
        <position position="143"/>
    </location>
    <ligand>
        <name>Mg(2+)</name>
        <dbReference type="ChEBI" id="CHEBI:18420"/>
        <label>1</label>
        <note>catalytic</note>
    </ligand>
</feature>
<dbReference type="PRINTS" id="PR00377">
    <property type="entry name" value="IMPHPHTASES"/>
</dbReference>
<dbReference type="PROSITE" id="PS00630">
    <property type="entry name" value="IMP_2"/>
    <property type="match status" value="1"/>
</dbReference>
<keyword evidence="3 6" id="KW-0479">Metal-binding</keyword>
<feature type="binding site" evidence="6">
    <location>
        <position position="269"/>
    </location>
    <ligand>
        <name>Mg(2+)</name>
        <dbReference type="ChEBI" id="CHEBI:18420"/>
        <label>1</label>
        <note>catalytic</note>
    </ligand>
</feature>
<dbReference type="InterPro" id="IPR033942">
    <property type="entry name" value="IMPase"/>
</dbReference>
<dbReference type="EMBL" id="MHQZ01000012">
    <property type="protein sequence ID" value="OHA14329.1"/>
    <property type="molecule type" value="Genomic_DNA"/>
</dbReference>
<keyword evidence="5 6" id="KW-0460">Magnesium</keyword>
<reference evidence="8 9" key="1">
    <citation type="journal article" date="2016" name="Nat. Commun.">
        <title>Thousands of microbial genomes shed light on interconnected biogeochemical processes in an aquifer system.</title>
        <authorList>
            <person name="Anantharaman K."/>
            <person name="Brown C.T."/>
            <person name="Hug L.A."/>
            <person name="Sharon I."/>
            <person name="Castelle C.J."/>
            <person name="Probst A.J."/>
            <person name="Thomas B.C."/>
            <person name="Singh A."/>
            <person name="Wilkins M.J."/>
            <person name="Karaoz U."/>
            <person name="Brodie E.L."/>
            <person name="Williams K.H."/>
            <person name="Hubbard S.S."/>
            <person name="Banfield J.F."/>
        </authorList>
    </citation>
    <scope>NUCLEOTIDE SEQUENCE [LARGE SCALE GENOMIC DNA]</scope>
</reference>
<dbReference type="GO" id="GO:0046854">
    <property type="term" value="P:phosphatidylinositol phosphate biosynthetic process"/>
    <property type="evidence" value="ECO:0007669"/>
    <property type="project" value="InterPro"/>
</dbReference>
<dbReference type="GO" id="GO:0008934">
    <property type="term" value="F:inositol monophosphate 1-phosphatase activity"/>
    <property type="evidence" value="ECO:0007669"/>
    <property type="project" value="InterPro"/>
</dbReference>
<keyword evidence="4 7" id="KW-0378">Hydrolase</keyword>
<evidence type="ECO:0000256" key="5">
    <source>
        <dbReference type="ARBA" id="ARBA00022842"/>
    </source>
</evidence>
<evidence type="ECO:0000256" key="7">
    <source>
        <dbReference type="RuleBase" id="RU364068"/>
    </source>
</evidence>
<dbReference type="Gene3D" id="3.30.540.10">
    <property type="entry name" value="Fructose-1,6-Bisphosphatase, subunit A, domain 1"/>
    <property type="match status" value="1"/>
</dbReference>
<dbReference type="GO" id="GO:0046872">
    <property type="term" value="F:metal ion binding"/>
    <property type="evidence" value="ECO:0007669"/>
    <property type="project" value="UniProtKB-KW"/>
</dbReference>
<evidence type="ECO:0000313" key="8">
    <source>
        <dbReference type="EMBL" id="OHA14329.1"/>
    </source>
</evidence>
<dbReference type="SUPFAM" id="SSF56655">
    <property type="entry name" value="Carbohydrate phosphatase"/>
    <property type="match status" value="1"/>
</dbReference>
<sequence>MRTAQQTRREYKKIEKLKTRNYFAPICKIKKTALSYPANRYFKKRCKPFLKEEETLLEKNYESRKTLAGYTIGEAGKYLLAKFNDCHNVVFKEKGGLDLVSETDEKSEKMIVSEIKRIFPKDGILTEESPEIKGETKYRWIIDPLDGTHNFLAGLKEFGVLLALEEKNEIVLGILYFPARHEFFSAEKGRGAFCNGNKIKVSDAINLKGQMFCSDGIMRRKKFEILRDIERFCDAGCRLRVYGSSAFSMTKVAIGSAIVATNRLVRPWDIAAPALLVEEAGGIVLDEKGGAWRIDSESVAATTKNLRDQVLNLFGSDCGCGGSCPV</sequence>
<dbReference type="PANTHER" id="PTHR20854">
    <property type="entry name" value="INOSITOL MONOPHOSPHATASE"/>
    <property type="match status" value="1"/>
</dbReference>
<protein>
    <recommendedName>
        <fullName evidence="7">Inositol-1-monophosphatase</fullName>
        <ecNumber evidence="7">3.1.3.25</ecNumber>
    </recommendedName>
</protein>
<dbReference type="Gene3D" id="3.40.190.80">
    <property type="match status" value="1"/>
</dbReference>
<evidence type="ECO:0000256" key="2">
    <source>
        <dbReference type="ARBA" id="ARBA00001946"/>
    </source>
</evidence>
<comment type="catalytic activity">
    <reaction evidence="1 7">
        <text>a myo-inositol phosphate + H2O = myo-inositol + phosphate</text>
        <dbReference type="Rhea" id="RHEA:24056"/>
        <dbReference type="ChEBI" id="CHEBI:15377"/>
        <dbReference type="ChEBI" id="CHEBI:17268"/>
        <dbReference type="ChEBI" id="CHEBI:43474"/>
        <dbReference type="ChEBI" id="CHEBI:84139"/>
        <dbReference type="EC" id="3.1.3.25"/>
    </reaction>
</comment>